<proteinExistence type="predicted"/>
<evidence type="ECO:0000313" key="2">
    <source>
        <dbReference type="EMBL" id="KAK0724480.1"/>
    </source>
</evidence>
<feature type="compositionally biased region" description="Basic residues" evidence="1">
    <location>
        <begin position="56"/>
        <end position="74"/>
    </location>
</feature>
<feature type="non-terminal residue" evidence="2">
    <location>
        <position position="1"/>
    </location>
</feature>
<dbReference type="EMBL" id="JAUKUA010000002">
    <property type="protein sequence ID" value="KAK0724480.1"/>
    <property type="molecule type" value="Genomic_DNA"/>
</dbReference>
<sequence length="201" mass="22507">TPRPSYDAIIANVSVIDTPIVRAAQDFVRIHSSDKLYNHIMRAWLYGSPPPQPQHHLARRRRQESPRRRAHAPRPRCQPQLGLPFCDAGLVLRGRRRLRSAGLHPVAPRRCALGGTEGAARVEYNSAALREPKFALFKEPDVVSVYLGNDLDVSKPTTASGITDAKYRTVLETFPKVNQTGQVLEGITWYCVNKPESTYAE</sequence>
<evidence type="ECO:0000256" key="1">
    <source>
        <dbReference type="SAM" id="MobiDB-lite"/>
    </source>
</evidence>
<keyword evidence="3" id="KW-1185">Reference proteome</keyword>
<reference evidence="2" key="1">
    <citation type="submission" date="2023-06" db="EMBL/GenBank/DDBJ databases">
        <title>Genome-scale phylogeny and comparative genomics of the fungal order Sordariales.</title>
        <authorList>
            <consortium name="Lawrence Berkeley National Laboratory"/>
            <person name="Hensen N."/>
            <person name="Bonometti L."/>
            <person name="Westerberg I."/>
            <person name="Brannstrom I.O."/>
            <person name="Guillou S."/>
            <person name="Cros-Aarteil S."/>
            <person name="Calhoun S."/>
            <person name="Haridas S."/>
            <person name="Kuo A."/>
            <person name="Mondo S."/>
            <person name="Pangilinan J."/>
            <person name="Riley R."/>
            <person name="Labutti K."/>
            <person name="Andreopoulos B."/>
            <person name="Lipzen A."/>
            <person name="Chen C."/>
            <person name="Yanf M."/>
            <person name="Daum C."/>
            <person name="Ng V."/>
            <person name="Clum A."/>
            <person name="Steindorff A."/>
            <person name="Ohm R."/>
            <person name="Martin F."/>
            <person name="Silar P."/>
            <person name="Natvig D."/>
            <person name="Lalanne C."/>
            <person name="Gautier V."/>
            <person name="Ament-Velasquez S.L."/>
            <person name="Kruys A."/>
            <person name="Hutchinson M.I."/>
            <person name="Powell A.J."/>
            <person name="Barry K."/>
            <person name="Miller A.N."/>
            <person name="Grigoriev I.V."/>
            <person name="Debuchy R."/>
            <person name="Gladieux P."/>
            <person name="Thoren M.H."/>
            <person name="Johannesson H."/>
        </authorList>
    </citation>
    <scope>NUCLEOTIDE SEQUENCE</scope>
    <source>
        <strain evidence="2">SMH4607-1</strain>
    </source>
</reference>
<evidence type="ECO:0000313" key="3">
    <source>
        <dbReference type="Proteomes" id="UP001172102"/>
    </source>
</evidence>
<protein>
    <submittedName>
        <fullName evidence="2">Uncharacterized protein</fullName>
    </submittedName>
</protein>
<feature type="non-terminal residue" evidence="2">
    <location>
        <position position="201"/>
    </location>
</feature>
<comment type="caution">
    <text evidence="2">The sequence shown here is derived from an EMBL/GenBank/DDBJ whole genome shotgun (WGS) entry which is preliminary data.</text>
</comment>
<accession>A0AA40AYU5</accession>
<gene>
    <name evidence="2" type="ORF">B0H67DRAFT_657010</name>
</gene>
<name>A0AA40AYU5_9PEZI</name>
<dbReference type="Proteomes" id="UP001172102">
    <property type="component" value="Unassembled WGS sequence"/>
</dbReference>
<dbReference type="AlphaFoldDB" id="A0AA40AYU5"/>
<feature type="region of interest" description="Disordered" evidence="1">
    <location>
        <begin position="51"/>
        <end position="77"/>
    </location>
</feature>
<organism evidence="2 3">
    <name type="scientific">Lasiosphaeris hirsuta</name>
    <dbReference type="NCBI Taxonomy" id="260670"/>
    <lineage>
        <taxon>Eukaryota</taxon>
        <taxon>Fungi</taxon>
        <taxon>Dikarya</taxon>
        <taxon>Ascomycota</taxon>
        <taxon>Pezizomycotina</taxon>
        <taxon>Sordariomycetes</taxon>
        <taxon>Sordariomycetidae</taxon>
        <taxon>Sordariales</taxon>
        <taxon>Lasiosphaeriaceae</taxon>
        <taxon>Lasiosphaeris</taxon>
    </lineage>
</organism>